<evidence type="ECO:0000313" key="2">
    <source>
        <dbReference type="EMBL" id="RZT92368.1"/>
    </source>
</evidence>
<evidence type="ECO:0000256" key="1">
    <source>
        <dbReference type="SAM" id="SignalP"/>
    </source>
</evidence>
<dbReference type="AlphaFoldDB" id="A0A4Q7VCB5"/>
<keyword evidence="3" id="KW-1185">Reference proteome</keyword>
<dbReference type="OrthoDB" id="9815802at2"/>
<comment type="caution">
    <text evidence="2">The sequence shown here is derived from an EMBL/GenBank/DDBJ whole genome shotgun (WGS) entry which is preliminary data.</text>
</comment>
<feature type="chain" id="PRO_5020405710" evidence="1">
    <location>
        <begin position="20"/>
        <end position="1147"/>
    </location>
</feature>
<organism evidence="2 3">
    <name type="scientific">Ancylomarina subtilis</name>
    <dbReference type="NCBI Taxonomy" id="1639035"/>
    <lineage>
        <taxon>Bacteria</taxon>
        <taxon>Pseudomonadati</taxon>
        <taxon>Bacteroidota</taxon>
        <taxon>Bacteroidia</taxon>
        <taxon>Marinilabiliales</taxon>
        <taxon>Marinifilaceae</taxon>
        <taxon>Ancylomarina</taxon>
    </lineage>
</organism>
<dbReference type="RefSeq" id="WP_130308219.1">
    <property type="nucleotide sequence ID" value="NZ_SHKN01000003.1"/>
</dbReference>
<reference evidence="2 3" key="1">
    <citation type="submission" date="2019-02" db="EMBL/GenBank/DDBJ databases">
        <title>Genomic Encyclopedia of Type Strains, Phase IV (KMG-IV): sequencing the most valuable type-strain genomes for metagenomic binning, comparative biology and taxonomic classification.</title>
        <authorList>
            <person name="Goeker M."/>
        </authorList>
    </citation>
    <scope>NUCLEOTIDE SEQUENCE [LARGE SCALE GENOMIC DNA]</scope>
    <source>
        <strain evidence="2 3">DSM 28825</strain>
    </source>
</reference>
<gene>
    <name evidence="2" type="ORF">EV201_2843</name>
</gene>
<evidence type="ECO:0000313" key="3">
    <source>
        <dbReference type="Proteomes" id="UP000293562"/>
    </source>
</evidence>
<accession>A0A4Q7VCB5</accession>
<dbReference type="EMBL" id="SHKN01000003">
    <property type="protein sequence ID" value="RZT92368.1"/>
    <property type="molecule type" value="Genomic_DNA"/>
</dbReference>
<dbReference type="Proteomes" id="UP000293562">
    <property type="component" value="Unassembled WGS sequence"/>
</dbReference>
<feature type="signal peptide" evidence="1">
    <location>
        <begin position="1"/>
        <end position="19"/>
    </location>
</feature>
<name>A0A4Q7VCB5_9BACT</name>
<proteinExistence type="predicted"/>
<keyword evidence="1" id="KW-0732">Signal</keyword>
<sequence>MKRILIFCFLILLCTVSYAQNSSNIRNKEIDLTKDSIQLDSLLILPATISLRVNEELLDSSYYQLNLARGIFMPKAKLKAKGKRATITYRVFNYKVAQVLYKHHLSEINQPDVLQSKRYSLSQNQFNTTDEFGTQLNKQGSYTRGLSLGNNQDVVSHSNLDLQLSGKLSENVNILAAITDDNIPIQPDGNTQQIQDFDRIFIKLFNDKHELTLGDYQIENSEKSHFLKFRKKVQGGQYQGVILDEKKRKVHTQVSASIAKGKFNRMEIQGIEGNQGPYRLFGANNETYIIVLAGSEKIYKDGKLLSRGENEDYTINYNTAELSFNTSQPINRNARIIAEFEYSEENYSRYLIYNSTEIKGEKACFQFNFYNEQDNKNNTLSQNLSDEQKLLLNQVGDNLQNAMTQQVQLVEFTNDLVLYKKVIQHIDGEDYETYVYSTQPEEAIYQIRFTYVGDKKGNYRQIESSANGRVYEWVAPINSTPQGDFSLNSQMIAPEKHQLISFGGQFKHSERASSQFELAFSNKDINTYSPIDDKNNKSLAFNFETHRKFFQSDSNQVLNSSLVYNYLARNFEEVEKFKSPEFERDWNIQKSSEKGEEYFIEIKNAYQNKSSLLTYDISLLKQASQYKGLRHNAVAGYKKKHFEFSWNANLMTSQADQIETEFFRNNIHATYKLNAFKIGLEQYSENNQWKNRTDHQLLSNSFANKSYKAYIKSNETSKNQFETYYQYRKDLLPWEGKMSSQSESEDIGFTLWLKKNKKNQLKLASNYRKLRILNQDISQEKPEENFLGKLEHRSRILKGLIRTSTYYELGSGLEADRIYSYLEVNAGQGIYKWTDYNKNEIKEINEFEIASFKDEANYIRISNITTQYRKVYTSDYRQSLNIQLKRLKGQSWFIRLVSAFNNRFSYRISKKSTDKNFNLYGNPFSSSENKNRIINQTSSLQNTLSFHPRKSNTSYDYIYLNNAGKLLLNNGFEKNQLSQNSLRLVWRKQDWQISNRADMGTKTRSSEVYSSKDFKLDYLKNELKLKYQLGRNFQLGFEYLLKNKKNKLNIEKLESHDFGLEAQLSPGKRKNLNASVHYLILKYNSDNNSSIAYEMLEGFLPGNNMTWSLNYQQQLSKTFQMNINYRGRQSEGNSAIHVGSMELRAYF</sequence>
<protein>
    <submittedName>
        <fullName evidence="2">Uncharacterized protein</fullName>
    </submittedName>
</protein>